<accession>A0A150GTL9</accession>
<feature type="compositionally biased region" description="Low complexity" evidence="1">
    <location>
        <begin position="142"/>
        <end position="161"/>
    </location>
</feature>
<feature type="region of interest" description="Disordered" evidence="1">
    <location>
        <begin position="1"/>
        <end position="21"/>
    </location>
</feature>
<feature type="region of interest" description="Disordered" evidence="1">
    <location>
        <begin position="797"/>
        <end position="846"/>
    </location>
</feature>
<dbReference type="Proteomes" id="UP000075714">
    <property type="component" value="Unassembled WGS sequence"/>
</dbReference>
<evidence type="ECO:0000256" key="1">
    <source>
        <dbReference type="SAM" id="MobiDB-lite"/>
    </source>
</evidence>
<feature type="compositionally biased region" description="Basic and acidic residues" evidence="1">
    <location>
        <begin position="527"/>
        <end position="536"/>
    </location>
</feature>
<feature type="compositionally biased region" description="Basic and acidic residues" evidence="1">
    <location>
        <begin position="1150"/>
        <end position="1160"/>
    </location>
</feature>
<comment type="caution">
    <text evidence="2">The sequence shown here is derived from an EMBL/GenBank/DDBJ whole genome shotgun (WGS) entry which is preliminary data.</text>
</comment>
<name>A0A150GTL9_GONPE</name>
<feature type="region of interest" description="Disordered" evidence="1">
    <location>
        <begin position="1145"/>
        <end position="1164"/>
    </location>
</feature>
<keyword evidence="3" id="KW-1185">Reference proteome</keyword>
<feature type="compositionally biased region" description="Low complexity" evidence="1">
    <location>
        <begin position="822"/>
        <end position="836"/>
    </location>
</feature>
<protein>
    <submittedName>
        <fullName evidence="2">Uncharacterized protein</fullName>
    </submittedName>
</protein>
<evidence type="ECO:0000313" key="2">
    <source>
        <dbReference type="EMBL" id="KXZ53072.1"/>
    </source>
</evidence>
<feature type="compositionally biased region" description="Basic and acidic residues" evidence="1">
    <location>
        <begin position="662"/>
        <end position="689"/>
    </location>
</feature>
<feature type="region of interest" description="Disordered" evidence="1">
    <location>
        <begin position="517"/>
        <end position="557"/>
    </location>
</feature>
<proteinExistence type="predicted"/>
<dbReference type="EMBL" id="LSYV01000009">
    <property type="protein sequence ID" value="KXZ53072.1"/>
    <property type="molecule type" value="Genomic_DNA"/>
</dbReference>
<gene>
    <name evidence="2" type="ORF">GPECTOR_8g65</name>
</gene>
<feature type="region of interest" description="Disordered" evidence="1">
    <location>
        <begin position="650"/>
        <end position="703"/>
    </location>
</feature>
<feature type="compositionally biased region" description="Pro residues" evidence="1">
    <location>
        <begin position="690"/>
        <end position="701"/>
    </location>
</feature>
<dbReference type="OrthoDB" id="545339at2759"/>
<dbReference type="STRING" id="33097.A0A150GTL9"/>
<feature type="region of interest" description="Disordered" evidence="1">
    <location>
        <begin position="142"/>
        <end position="202"/>
    </location>
</feature>
<reference evidence="3" key="1">
    <citation type="journal article" date="2016" name="Nat. Commun.">
        <title>The Gonium pectorale genome demonstrates co-option of cell cycle regulation during the evolution of multicellularity.</title>
        <authorList>
            <person name="Hanschen E.R."/>
            <person name="Marriage T.N."/>
            <person name="Ferris P.J."/>
            <person name="Hamaji T."/>
            <person name="Toyoda A."/>
            <person name="Fujiyama A."/>
            <person name="Neme R."/>
            <person name="Noguchi H."/>
            <person name="Minakuchi Y."/>
            <person name="Suzuki M."/>
            <person name="Kawai-Toyooka H."/>
            <person name="Smith D.R."/>
            <person name="Sparks H."/>
            <person name="Anderson J."/>
            <person name="Bakaric R."/>
            <person name="Luria V."/>
            <person name="Karger A."/>
            <person name="Kirschner M.W."/>
            <person name="Durand P.M."/>
            <person name="Michod R.E."/>
            <person name="Nozaki H."/>
            <person name="Olson B.J."/>
        </authorList>
    </citation>
    <scope>NUCLEOTIDE SEQUENCE [LARGE SCALE GENOMIC DNA]</scope>
    <source>
        <strain evidence="3">NIES-2863</strain>
    </source>
</reference>
<feature type="compositionally biased region" description="Gly residues" evidence="1">
    <location>
        <begin position="175"/>
        <end position="191"/>
    </location>
</feature>
<feature type="compositionally biased region" description="Low complexity" evidence="1">
    <location>
        <begin position="192"/>
        <end position="202"/>
    </location>
</feature>
<evidence type="ECO:0000313" key="3">
    <source>
        <dbReference type="Proteomes" id="UP000075714"/>
    </source>
</evidence>
<sequence length="1320" mass="138960">MSTPSVPASTPVATPSTPDLDQPFSVIRTRQTMFVGGIATNVSFAIDSLSDPEPGVAGELVELMQVWREQWHCFPPWPVVLETRKVLRLREGLWGRLSNAERRMMCEVTAVVPFGGAPVADTYELYTRLLERCALRRRAAAGPAAAGPAPADPVADGAAGDTLEPPPDGQHHLHGQGGDETGGDPGTGVETGGDPATAGGPDPMAAIVAAMSRYRTHIRGLEGLAQEVSKEAAAYFPATFITPPFVARFVDAHKLLLPYEELLPRTFGGAVGNESCLQPLSSVGGRTYHLTVRQVWERIMAPALEATHGMSYAEAFLSQVVIQHDYAPDSDMQMAATIAFSKARGAPLLFEPPTGRCGIMVPHNQWDEQFTGLAAALRDAGRLNGLETVCLWVDLFCSGAGPPPEAEAAAELAVANASAAAAVMGRCKAVAVLAPAEAWPLASTTAAPPLAASAGLTSAMLAAVREHGLEAVTLRLKPPYWRPVPTDPNELVDLPAEIAARQEALDALEVLAAATDGPAAPAQQPHRQGDADDGRGARPATGQHGGQRDALVLAGPRPGSGGCASQLTVAAAQELRQLYRAGCITLLRKELEDFRQAAEKGRSANVVIGLAALAEARAQAAADRAVAAAALGPPYGAAVVRITRVARLEGLPKQQPQQQLDGPRDEGEPPGEEGKAAGKADDKGEDKGRAPPPPPPPPPEPVVLSEGLVLDEQLLRCPVGMGQSEVDELVAVWATDWACIPDWATVMLAWAACGGGSGEGAEEGNLWSRMSYDQRRTACELVLLYGSRAAAMATARMRASKNPPKHAWERAGRPPARPEPSAPAADAAAWRPSAQAEAEGRETSSRGAFVTTDMLDHFLAAHNLHDGEDRLGTYPGQAVWNPRRDTRGATTSWVCSNIVLPATKAYGMAYSDLLLSAEAQEALLPPGQGGRKRAFCLPAEDAQERAFASHAWATPFVDFARTLTKDPTGAYWIDIFAKNQHQSVAISDLADNLRLGGQVALVVHPFPAPLVLTRVWCLFEIMTALQVGVPIRLFNSPVAMEGFEKKIVKGSTSLDSRATVAISDEVLRDVDTIDVSTAQATVAADKDLILGMIRGSIGVDEMNRQVKELFRSLLDSVREELVRKQEQILAAMCFAGDGLVAVALPPKPSSADERSEEHPTGETASAAALVATAATAADSIPAGAIGGSGAAASAVSAGPAGGWSGGVALRPAAELRSGDVVVTADGGLSRVVLVTRDELGDGSWVLPRSLAPVVPYGAVYNLELDPPATLLVSGLRLVALGQDVSGQPTEGITPESCALWGWGWRRNPDRERYLLAQAEN</sequence>
<organism evidence="2 3">
    <name type="scientific">Gonium pectorale</name>
    <name type="common">Green alga</name>
    <dbReference type="NCBI Taxonomy" id="33097"/>
    <lineage>
        <taxon>Eukaryota</taxon>
        <taxon>Viridiplantae</taxon>
        <taxon>Chlorophyta</taxon>
        <taxon>core chlorophytes</taxon>
        <taxon>Chlorophyceae</taxon>
        <taxon>CS clade</taxon>
        <taxon>Chlamydomonadales</taxon>
        <taxon>Volvocaceae</taxon>
        <taxon>Gonium</taxon>
    </lineage>
</organism>
<feature type="compositionally biased region" description="Low complexity" evidence="1">
    <location>
        <begin position="1"/>
        <end position="18"/>
    </location>
</feature>
<dbReference type="PANTHER" id="PTHR37330:SF1">
    <property type="entry name" value="CONSERVED TRANSMEMBRANE PROTEIN-RELATED"/>
    <property type="match status" value="1"/>
</dbReference>
<dbReference type="PANTHER" id="PTHR37330">
    <property type="entry name" value="CONSERVED TRANSMEMBRANE PROTEIN-RELATED"/>
    <property type="match status" value="1"/>
</dbReference>